<reference evidence="1" key="1">
    <citation type="submission" date="2021-09" db="EMBL/GenBank/DDBJ databases">
        <title>Genome of Aequorivita sp. strain F64183.</title>
        <authorList>
            <person name="Wang Y."/>
        </authorList>
    </citation>
    <scope>NUCLEOTIDE SEQUENCE</scope>
    <source>
        <strain evidence="1">F64183</strain>
    </source>
</reference>
<dbReference type="AlphaFoldDB" id="A0A9X1U6I0"/>
<keyword evidence="2" id="KW-1185">Reference proteome</keyword>
<dbReference type="RefSeq" id="WP_237608716.1">
    <property type="nucleotide sequence ID" value="NZ_JAIRBB010000010.1"/>
</dbReference>
<comment type="caution">
    <text evidence="1">The sequence shown here is derived from an EMBL/GenBank/DDBJ whole genome shotgun (WGS) entry which is preliminary data.</text>
</comment>
<sequence length="71" mass="8374">MVIQFRGSIRLPKHFNRQKYLEVAKALKIPAKTAEGYITSFIKANLIHREQQDNYLNLLNEENEDVEEIKD</sequence>
<organism evidence="1 2">
    <name type="scientific">Aequorivita xiaoshiensis</name>
    <dbReference type="NCBI Taxonomy" id="2874476"/>
    <lineage>
        <taxon>Bacteria</taxon>
        <taxon>Pseudomonadati</taxon>
        <taxon>Bacteroidota</taxon>
        <taxon>Flavobacteriia</taxon>
        <taxon>Flavobacteriales</taxon>
        <taxon>Flavobacteriaceae</taxon>
        <taxon>Aequorivita</taxon>
    </lineage>
</organism>
<evidence type="ECO:0000313" key="2">
    <source>
        <dbReference type="Proteomes" id="UP001139462"/>
    </source>
</evidence>
<dbReference type="EMBL" id="JAIRBB010000010">
    <property type="protein sequence ID" value="MCG2431623.1"/>
    <property type="molecule type" value="Genomic_DNA"/>
</dbReference>
<evidence type="ECO:0000313" key="1">
    <source>
        <dbReference type="EMBL" id="MCG2431623.1"/>
    </source>
</evidence>
<dbReference type="Proteomes" id="UP001139462">
    <property type="component" value="Unassembled WGS sequence"/>
</dbReference>
<protein>
    <submittedName>
        <fullName evidence="1">Uncharacterized protein</fullName>
    </submittedName>
</protein>
<name>A0A9X1U6I0_9FLAO</name>
<accession>A0A9X1U6I0</accession>
<gene>
    <name evidence="1" type="ORF">K8344_10875</name>
</gene>
<proteinExistence type="predicted"/>